<evidence type="ECO:0000313" key="1">
    <source>
        <dbReference type="EMBL" id="KAL0133089.1"/>
    </source>
</evidence>
<accession>A0AAW2H0R5</accession>
<sequence length="114" mass="12921">MLNLFGQKHAGKILNCRREGILTEGLRIRRHPCRVVGDRSNRDQLVCKSHVNIARSPSTEVSEAFSLRISLPRCLFLSFSPALVRFYSMPSPVPPFLPFSTVARWREEIKAGAK</sequence>
<dbReference type="AlphaFoldDB" id="A0AAW2H0R5"/>
<proteinExistence type="predicted"/>
<organism evidence="1 2">
    <name type="scientific">Cardiocondyla obscurior</name>
    <dbReference type="NCBI Taxonomy" id="286306"/>
    <lineage>
        <taxon>Eukaryota</taxon>
        <taxon>Metazoa</taxon>
        <taxon>Ecdysozoa</taxon>
        <taxon>Arthropoda</taxon>
        <taxon>Hexapoda</taxon>
        <taxon>Insecta</taxon>
        <taxon>Pterygota</taxon>
        <taxon>Neoptera</taxon>
        <taxon>Endopterygota</taxon>
        <taxon>Hymenoptera</taxon>
        <taxon>Apocrita</taxon>
        <taxon>Aculeata</taxon>
        <taxon>Formicoidea</taxon>
        <taxon>Formicidae</taxon>
        <taxon>Myrmicinae</taxon>
        <taxon>Cardiocondyla</taxon>
    </lineage>
</organism>
<gene>
    <name evidence="1" type="ORF">PUN28_000692</name>
</gene>
<comment type="caution">
    <text evidence="1">The sequence shown here is derived from an EMBL/GenBank/DDBJ whole genome shotgun (WGS) entry which is preliminary data.</text>
</comment>
<keyword evidence="2" id="KW-1185">Reference proteome</keyword>
<name>A0AAW2H0R5_9HYME</name>
<protein>
    <submittedName>
        <fullName evidence="1">Uncharacterized protein</fullName>
    </submittedName>
</protein>
<evidence type="ECO:0000313" key="2">
    <source>
        <dbReference type="Proteomes" id="UP001430953"/>
    </source>
</evidence>
<dbReference type="Proteomes" id="UP001430953">
    <property type="component" value="Unassembled WGS sequence"/>
</dbReference>
<dbReference type="EMBL" id="JADYXP020000001">
    <property type="protein sequence ID" value="KAL0133089.1"/>
    <property type="molecule type" value="Genomic_DNA"/>
</dbReference>
<reference evidence="1 2" key="1">
    <citation type="submission" date="2023-03" db="EMBL/GenBank/DDBJ databases">
        <title>High recombination rates correlate with genetic variation in Cardiocondyla obscurior ants.</title>
        <authorList>
            <person name="Errbii M."/>
        </authorList>
    </citation>
    <scope>NUCLEOTIDE SEQUENCE [LARGE SCALE GENOMIC DNA]</scope>
    <source>
        <strain evidence="1">Alpha-2009</strain>
        <tissue evidence="1">Whole body</tissue>
    </source>
</reference>